<keyword evidence="4 7" id="KW-0745">Spermidine biosynthesis</keyword>
<dbReference type="InterPro" id="IPR035246">
    <property type="entry name" value="Spermidine_synt_N"/>
</dbReference>
<feature type="active site" description="Proton acceptor" evidence="4 5">
    <location>
        <position position="155"/>
    </location>
</feature>
<accession>A0A1M6K4B5</accession>
<dbReference type="GO" id="GO:0008295">
    <property type="term" value="P:spermidine biosynthetic process"/>
    <property type="evidence" value="ECO:0007669"/>
    <property type="project" value="UniProtKB-UniRule"/>
</dbReference>
<dbReference type="PROSITE" id="PS51006">
    <property type="entry name" value="PABS_2"/>
    <property type="match status" value="1"/>
</dbReference>
<evidence type="ECO:0000256" key="4">
    <source>
        <dbReference type="HAMAP-Rule" id="MF_00198"/>
    </source>
</evidence>
<evidence type="ECO:0000256" key="7">
    <source>
        <dbReference type="RuleBase" id="RU003837"/>
    </source>
</evidence>
<dbReference type="STRING" id="1121301.SAMN02745912_00252"/>
<dbReference type="Gene3D" id="2.30.140.10">
    <property type="entry name" value="Spermidine synthase, tetramerisation domain"/>
    <property type="match status" value="1"/>
</dbReference>
<feature type="binding site" evidence="4">
    <location>
        <begin position="137"/>
        <end position="138"/>
    </location>
    <ligand>
        <name>S-methyl-5'-thioadenosine</name>
        <dbReference type="ChEBI" id="CHEBI:17509"/>
    </ligand>
</feature>
<dbReference type="InterPro" id="IPR030374">
    <property type="entry name" value="PABS"/>
</dbReference>
<dbReference type="InterPro" id="IPR001045">
    <property type="entry name" value="Spermi_synthase"/>
</dbReference>
<dbReference type="Pfam" id="PF01564">
    <property type="entry name" value="Spermine_synth"/>
    <property type="match status" value="1"/>
</dbReference>
<evidence type="ECO:0000256" key="1">
    <source>
        <dbReference type="ARBA" id="ARBA00007867"/>
    </source>
</evidence>
<proteinExistence type="inferred from homology"/>
<gene>
    <name evidence="4" type="primary">speE</name>
    <name evidence="9" type="ORF">SAMN02745912_00252</name>
</gene>
<evidence type="ECO:0000313" key="10">
    <source>
        <dbReference type="Proteomes" id="UP000184465"/>
    </source>
</evidence>
<dbReference type="EMBL" id="FRAG01000002">
    <property type="protein sequence ID" value="SHJ53720.1"/>
    <property type="molecule type" value="Genomic_DNA"/>
</dbReference>
<evidence type="ECO:0000256" key="5">
    <source>
        <dbReference type="PROSITE-ProRule" id="PRU00354"/>
    </source>
</evidence>
<dbReference type="InterPro" id="IPR029063">
    <property type="entry name" value="SAM-dependent_MTases_sf"/>
</dbReference>
<dbReference type="Pfam" id="PF17284">
    <property type="entry name" value="Spermine_synt_N"/>
    <property type="match status" value="1"/>
</dbReference>
<dbReference type="NCBIfam" id="TIGR00417">
    <property type="entry name" value="speE"/>
    <property type="match status" value="1"/>
</dbReference>
<dbReference type="InterPro" id="IPR030373">
    <property type="entry name" value="PABS_CS"/>
</dbReference>
<keyword evidence="2 4" id="KW-0808">Transferase</keyword>
<dbReference type="NCBIfam" id="NF002010">
    <property type="entry name" value="PRK00811.1"/>
    <property type="match status" value="1"/>
</dbReference>
<feature type="binding site" evidence="4">
    <location>
        <position position="31"/>
    </location>
    <ligand>
        <name>S-methyl-5'-thioadenosine</name>
        <dbReference type="ChEBI" id="CHEBI:17509"/>
    </ligand>
</feature>
<dbReference type="EC" id="2.5.1.16" evidence="4"/>
<feature type="binding site" evidence="4">
    <location>
        <begin position="155"/>
        <end position="158"/>
    </location>
    <ligand>
        <name>spermidine</name>
        <dbReference type="ChEBI" id="CHEBI:57834"/>
    </ligand>
</feature>
<dbReference type="InterPro" id="IPR037163">
    <property type="entry name" value="Spermidine_synt_N_sf"/>
</dbReference>
<evidence type="ECO:0000256" key="6">
    <source>
        <dbReference type="RuleBase" id="RU003836"/>
    </source>
</evidence>
<feature type="binding site" evidence="4">
    <location>
        <position position="62"/>
    </location>
    <ligand>
        <name>spermidine</name>
        <dbReference type="ChEBI" id="CHEBI:57834"/>
    </ligand>
</feature>
<dbReference type="OrthoDB" id="9793120at2"/>
<dbReference type="SUPFAM" id="SSF53335">
    <property type="entry name" value="S-adenosyl-L-methionine-dependent methyltransferases"/>
    <property type="match status" value="1"/>
</dbReference>
<dbReference type="GO" id="GO:0005829">
    <property type="term" value="C:cytosol"/>
    <property type="evidence" value="ECO:0007669"/>
    <property type="project" value="TreeGrafter"/>
</dbReference>
<dbReference type="Gene3D" id="3.40.50.150">
    <property type="entry name" value="Vaccinia Virus protein VP39"/>
    <property type="match status" value="1"/>
</dbReference>
<dbReference type="AlphaFoldDB" id="A0A1M6K4B5"/>
<dbReference type="HAMAP" id="MF_00198">
    <property type="entry name" value="Spermidine_synth"/>
    <property type="match status" value="1"/>
</dbReference>
<dbReference type="RefSeq" id="WP_073146569.1">
    <property type="nucleotide sequence ID" value="NZ_FRAG01000002.1"/>
</dbReference>
<protein>
    <recommendedName>
        <fullName evidence="4">Polyamine aminopropyltransferase</fullName>
    </recommendedName>
    <alternativeName>
        <fullName evidence="4">Putrescine aminopropyltransferase</fullName>
        <shortName evidence="4">PAPT</shortName>
    </alternativeName>
    <alternativeName>
        <fullName evidence="4">Spermidine synthase</fullName>
        <shortName evidence="4">SPDS</shortName>
        <shortName evidence="4">SPDSY</shortName>
        <ecNumber evidence="4">2.5.1.16</ecNumber>
    </alternativeName>
</protein>
<comment type="pathway">
    <text evidence="4">Amine and polyamine biosynthesis; spermidine biosynthesis; spermidine from putrescine: step 1/1.</text>
</comment>
<comment type="similarity">
    <text evidence="1 4 6">Belongs to the spermidine/spermine synthase family.</text>
</comment>
<evidence type="ECO:0000259" key="8">
    <source>
        <dbReference type="PROSITE" id="PS51006"/>
    </source>
</evidence>
<comment type="subunit">
    <text evidence="4">Homodimer or homotetramer.</text>
</comment>
<dbReference type="CDD" id="cd02440">
    <property type="entry name" value="AdoMet_MTases"/>
    <property type="match status" value="1"/>
</dbReference>
<sequence>MELWYTQPQTDNIRFSIKVKEELFSGKSPYQQINIFDSDEMGRFLIIDGIVMLTSKDEFIYHDMIVHVPMATNPDVKKVLVIGGGDGGTVRELTRYAGIEKIDMVEIDRMVVEACQKYLPLTASKLNDKRVQLHFENGMEFVRRSKEKYDLIIVDSTDPIGPGEGLFTMEFYKCCFNLLSEDGILVNQCESPFYEKNAKEMRKAVKKIKSLFPISKVYQYNMPTYPSGHWLFGFASKKYDPIKDFKPEKWEALGLETKYYNTDVHIGSFMLPTYVRKMVENPE</sequence>
<comment type="catalytic activity">
    <reaction evidence="4 7">
        <text>S-adenosyl 3-(methylsulfanyl)propylamine + putrescine = S-methyl-5'-thioadenosine + spermidine + H(+)</text>
        <dbReference type="Rhea" id="RHEA:12721"/>
        <dbReference type="ChEBI" id="CHEBI:15378"/>
        <dbReference type="ChEBI" id="CHEBI:17509"/>
        <dbReference type="ChEBI" id="CHEBI:57443"/>
        <dbReference type="ChEBI" id="CHEBI:57834"/>
        <dbReference type="ChEBI" id="CHEBI:326268"/>
        <dbReference type="EC" id="2.5.1.16"/>
    </reaction>
</comment>
<evidence type="ECO:0000313" key="9">
    <source>
        <dbReference type="EMBL" id="SHJ53720.1"/>
    </source>
</evidence>
<feature type="binding site" evidence="4">
    <location>
        <position position="162"/>
    </location>
    <ligand>
        <name>S-methyl-5'-thioadenosine</name>
        <dbReference type="ChEBI" id="CHEBI:17509"/>
    </ligand>
</feature>
<dbReference type="PANTHER" id="PTHR11558">
    <property type="entry name" value="SPERMIDINE/SPERMINE SYNTHASE"/>
    <property type="match status" value="1"/>
</dbReference>
<dbReference type="PROSITE" id="PS01330">
    <property type="entry name" value="PABS_1"/>
    <property type="match status" value="1"/>
</dbReference>
<feature type="domain" description="PABS" evidence="8">
    <location>
        <begin position="2"/>
        <end position="237"/>
    </location>
</feature>
<reference evidence="9 10" key="1">
    <citation type="submission" date="2016-11" db="EMBL/GenBank/DDBJ databases">
        <authorList>
            <person name="Jaros S."/>
            <person name="Januszkiewicz K."/>
            <person name="Wedrychowicz H."/>
        </authorList>
    </citation>
    <scope>NUCLEOTIDE SEQUENCE [LARGE SCALE GENOMIC DNA]</scope>
    <source>
        <strain evidence="9 10">DSM 15212</strain>
    </source>
</reference>
<comment type="function">
    <text evidence="4">Catalyzes the irreversible transfer of a propylamine group from the amino donor S-adenosylmethioninamine (decarboxy-AdoMet) to putrescine (1,4-diaminobutane) to yield spermidine.</text>
</comment>
<name>A0A1M6K4B5_PARC5</name>
<dbReference type="PANTHER" id="PTHR11558:SF11">
    <property type="entry name" value="SPERMIDINE SYNTHASE"/>
    <property type="match status" value="1"/>
</dbReference>
<evidence type="ECO:0000256" key="3">
    <source>
        <dbReference type="ARBA" id="ARBA00023115"/>
    </source>
</evidence>
<keyword evidence="10" id="KW-1185">Reference proteome</keyword>
<organism evidence="9 10">
    <name type="scientific">Paramaledivibacter caminithermalis (strain DSM 15212 / CIP 107654 / DViRD3)</name>
    <name type="common">Clostridium caminithermale</name>
    <dbReference type="NCBI Taxonomy" id="1121301"/>
    <lineage>
        <taxon>Bacteria</taxon>
        <taxon>Bacillati</taxon>
        <taxon>Bacillota</taxon>
        <taxon>Clostridia</taxon>
        <taxon>Peptostreptococcales</taxon>
        <taxon>Caminicellaceae</taxon>
        <taxon>Paramaledivibacter</taxon>
    </lineage>
</organism>
<feature type="binding site" evidence="4">
    <location>
        <position position="106"/>
    </location>
    <ligand>
        <name>S-methyl-5'-thioadenosine</name>
        <dbReference type="ChEBI" id="CHEBI:17509"/>
    </ligand>
</feature>
<dbReference type="GO" id="GO:0004766">
    <property type="term" value="F:spermidine synthase activity"/>
    <property type="evidence" value="ECO:0007669"/>
    <property type="project" value="UniProtKB-UniRule"/>
</dbReference>
<evidence type="ECO:0000256" key="2">
    <source>
        <dbReference type="ARBA" id="ARBA00022679"/>
    </source>
</evidence>
<feature type="binding site" evidence="4">
    <location>
        <position position="86"/>
    </location>
    <ligand>
        <name>spermidine</name>
        <dbReference type="ChEBI" id="CHEBI:57834"/>
    </ligand>
</feature>
<dbReference type="UniPathway" id="UPA00248">
    <property type="reaction ID" value="UER00314"/>
</dbReference>
<keyword evidence="3 4" id="KW-0620">Polyamine biosynthesis</keyword>
<dbReference type="Proteomes" id="UP000184465">
    <property type="component" value="Unassembled WGS sequence"/>
</dbReference>